<dbReference type="GeneID" id="13724328"/>
<dbReference type="EMBL" id="CP003842">
    <property type="protein sequence ID" value="AFS81352.1"/>
    <property type="molecule type" value="Genomic_DNA"/>
</dbReference>
<proteinExistence type="predicted"/>
<accession>K0B8C8</accession>
<dbReference type="AlphaFoldDB" id="K0B8C8"/>
<dbReference type="PATRIC" id="fig|1229908.8.peg.1613"/>
<dbReference type="KEGG" id="nkr:NKOR_07455"/>
<evidence type="ECO:0000313" key="2">
    <source>
        <dbReference type="Proteomes" id="UP000006101"/>
    </source>
</evidence>
<name>K0B8C8_9ARCH</name>
<sequence>MEIKYNGNLTYYKYTLIKKWDKNFKNNKRRNLKFVNEVLTLFCFNNELTSWEAAKKISKKNFESINKNEKKIKRLFVGRMDNGTKYEGLLQNEIIINIKNKKNNKYRISLFGLLYCLTYLKLTNKEIDNIAKMHQKLLPKIFSRWDEMKEKGDECYRLRLLSRGLLLDRFDMINDRKFPTMEMLFYLHMKFLKYSEMCHEKDLAEEISYWFYITYFYSKRSYSIQEKNNFKKILNKNPSINTWFKKFLFETKKYFKKSNTILVKNEWV</sequence>
<protein>
    <submittedName>
        <fullName evidence="1">Uncharacterized protein</fullName>
    </submittedName>
</protein>
<reference evidence="1 2" key="1">
    <citation type="journal article" date="2012" name="J. Bacteriol.">
        <title>Draft Genome Sequence of an Ammonia-Oxidizing Archaeon, "Candidatus Nitrosopumilus koreensis" AR1, from Marine Sediment.</title>
        <authorList>
            <person name="Park S.J."/>
            <person name="Kim J.G."/>
            <person name="Jung M.Y."/>
            <person name="Kim S.J."/>
            <person name="Cha I.T."/>
            <person name="Kwon K."/>
            <person name="Lee J.H."/>
            <person name="Rhee S.K."/>
        </authorList>
    </citation>
    <scope>NUCLEOTIDE SEQUENCE [LARGE SCALE GENOMIC DNA]</scope>
    <source>
        <strain evidence="1 2">AR1</strain>
    </source>
</reference>
<dbReference type="RefSeq" id="WP_014963733.1">
    <property type="nucleotide sequence ID" value="NC_018655.1"/>
</dbReference>
<keyword evidence="2" id="KW-1185">Reference proteome</keyword>
<dbReference type="HOGENOM" id="CLU_913999_0_0_2"/>
<gene>
    <name evidence="1" type="ORF">NKOR_07455</name>
</gene>
<evidence type="ECO:0000313" key="1">
    <source>
        <dbReference type="EMBL" id="AFS81352.1"/>
    </source>
</evidence>
<organism evidence="1 2">
    <name type="scientific">Candidatus Nitrosopumilus koreensis AR1</name>
    <dbReference type="NCBI Taxonomy" id="1229908"/>
    <lineage>
        <taxon>Archaea</taxon>
        <taxon>Nitrososphaerota</taxon>
        <taxon>Nitrososphaeria</taxon>
        <taxon>Nitrosopumilales</taxon>
        <taxon>Nitrosopumilaceae</taxon>
        <taxon>Nitrosopumilus</taxon>
    </lineage>
</organism>
<dbReference type="STRING" id="1229908.NKOR_07455"/>
<dbReference type="Proteomes" id="UP000006101">
    <property type="component" value="Chromosome"/>
</dbReference>